<dbReference type="InterPro" id="IPR023404">
    <property type="entry name" value="rSAM_horseshoe"/>
</dbReference>
<comment type="caution">
    <text evidence="8">The sequence shown here is derived from an EMBL/GenBank/DDBJ whole genome shotgun (WGS) entry which is preliminary data.</text>
</comment>
<dbReference type="InterPro" id="IPR058240">
    <property type="entry name" value="rSAM_sf"/>
</dbReference>
<dbReference type="GO" id="GO:0046872">
    <property type="term" value="F:metal ion binding"/>
    <property type="evidence" value="ECO:0007669"/>
    <property type="project" value="UniProtKB-KW"/>
</dbReference>
<proteinExistence type="predicted"/>
<dbReference type="Pfam" id="PF02310">
    <property type="entry name" value="B12-binding"/>
    <property type="match status" value="1"/>
</dbReference>
<dbReference type="PROSITE" id="PS51918">
    <property type="entry name" value="RADICAL_SAM"/>
    <property type="match status" value="1"/>
</dbReference>
<keyword evidence="2" id="KW-0949">S-adenosyl-L-methionine</keyword>
<evidence type="ECO:0000256" key="2">
    <source>
        <dbReference type="ARBA" id="ARBA00022691"/>
    </source>
</evidence>
<dbReference type="InterPro" id="IPR007197">
    <property type="entry name" value="rSAM"/>
</dbReference>
<protein>
    <submittedName>
        <fullName evidence="8">2-hydroxyethylphosphonate methyltransferase</fullName>
        <ecNumber evidence="8">2.1.1.308</ecNumber>
    </submittedName>
</protein>
<evidence type="ECO:0000259" key="7">
    <source>
        <dbReference type="PROSITE" id="PS51918"/>
    </source>
</evidence>
<dbReference type="GO" id="GO:0031419">
    <property type="term" value="F:cobalamin binding"/>
    <property type="evidence" value="ECO:0007669"/>
    <property type="project" value="InterPro"/>
</dbReference>
<dbReference type="GO" id="GO:0005829">
    <property type="term" value="C:cytosol"/>
    <property type="evidence" value="ECO:0007669"/>
    <property type="project" value="TreeGrafter"/>
</dbReference>
<dbReference type="CDD" id="cd01335">
    <property type="entry name" value="Radical_SAM"/>
    <property type="match status" value="1"/>
</dbReference>
<keyword evidence="8" id="KW-0808">Transferase</keyword>
<feature type="domain" description="Radical SAM core" evidence="7">
    <location>
        <begin position="199"/>
        <end position="424"/>
    </location>
</feature>
<reference evidence="8" key="1">
    <citation type="submission" date="2019-08" db="EMBL/GenBank/DDBJ databases">
        <authorList>
            <person name="Kucharzyk K."/>
            <person name="Murdoch R.W."/>
            <person name="Higgins S."/>
            <person name="Loffler F."/>
        </authorList>
    </citation>
    <scope>NUCLEOTIDE SEQUENCE</scope>
</reference>
<dbReference type="Gene3D" id="3.40.50.280">
    <property type="entry name" value="Cobalamin-binding domain"/>
    <property type="match status" value="1"/>
</dbReference>
<dbReference type="EC" id="2.1.1.308" evidence="8"/>
<dbReference type="GO" id="GO:0051539">
    <property type="term" value="F:4 iron, 4 sulfur cluster binding"/>
    <property type="evidence" value="ECO:0007669"/>
    <property type="project" value="UniProtKB-KW"/>
</dbReference>
<keyword evidence="3" id="KW-0479">Metal-binding</keyword>
<feature type="domain" description="B12-binding" evidence="6">
    <location>
        <begin position="18"/>
        <end position="149"/>
    </location>
</feature>
<evidence type="ECO:0000256" key="1">
    <source>
        <dbReference type="ARBA" id="ARBA00001966"/>
    </source>
</evidence>
<dbReference type="SFLD" id="SFLDG01082">
    <property type="entry name" value="B12-binding_domain_containing"/>
    <property type="match status" value="1"/>
</dbReference>
<evidence type="ECO:0000256" key="4">
    <source>
        <dbReference type="ARBA" id="ARBA00023004"/>
    </source>
</evidence>
<gene>
    <name evidence="8" type="primary">fom3</name>
    <name evidence="8" type="ORF">SDC9_92939</name>
</gene>
<dbReference type="Pfam" id="PF04055">
    <property type="entry name" value="Radical_SAM"/>
    <property type="match status" value="1"/>
</dbReference>
<dbReference type="InterPro" id="IPR051198">
    <property type="entry name" value="BchE-like"/>
</dbReference>
<comment type="cofactor">
    <cofactor evidence="1">
        <name>[4Fe-4S] cluster</name>
        <dbReference type="ChEBI" id="CHEBI:49883"/>
    </cofactor>
</comment>
<dbReference type="Gene3D" id="3.80.30.20">
    <property type="entry name" value="tm_1862 like domain"/>
    <property type="match status" value="1"/>
</dbReference>
<dbReference type="SMART" id="SM00729">
    <property type="entry name" value="Elp3"/>
    <property type="match status" value="1"/>
</dbReference>
<dbReference type="SFLD" id="SFLDG01123">
    <property type="entry name" value="methyltransferase_(Class_B)"/>
    <property type="match status" value="1"/>
</dbReference>
<evidence type="ECO:0000256" key="3">
    <source>
        <dbReference type="ARBA" id="ARBA00022723"/>
    </source>
</evidence>
<dbReference type="GO" id="GO:0032259">
    <property type="term" value="P:methylation"/>
    <property type="evidence" value="ECO:0007669"/>
    <property type="project" value="UniProtKB-KW"/>
</dbReference>
<dbReference type="SUPFAM" id="SSF102114">
    <property type="entry name" value="Radical SAM enzymes"/>
    <property type="match status" value="1"/>
</dbReference>
<dbReference type="PROSITE" id="PS51332">
    <property type="entry name" value="B12_BINDING"/>
    <property type="match status" value="1"/>
</dbReference>
<dbReference type="AlphaFoldDB" id="A0A645A1W6"/>
<dbReference type="SFLD" id="SFLDS00029">
    <property type="entry name" value="Radical_SAM"/>
    <property type="match status" value="1"/>
</dbReference>
<keyword evidence="4" id="KW-0408">Iron</keyword>
<dbReference type="InterPro" id="IPR006158">
    <property type="entry name" value="Cobalamin-bd"/>
</dbReference>
<keyword evidence="8" id="KW-0489">Methyltransferase</keyword>
<name>A0A645A1W6_9ZZZZ</name>
<dbReference type="GO" id="GO:0008168">
    <property type="term" value="F:methyltransferase activity"/>
    <property type="evidence" value="ECO:0007669"/>
    <property type="project" value="UniProtKB-KW"/>
</dbReference>
<dbReference type="EMBL" id="VSSQ01011200">
    <property type="protein sequence ID" value="MPM46241.1"/>
    <property type="molecule type" value="Genomic_DNA"/>
</dbReference>
<evidence type="ECO:0000259" key="6">
    <source>
        <dbReference type="PROSITE" id="PS51332"/>
    </source>
</evidence>
<organism evidence="8">
    <name type="scientific">bioreactor metagenome</name>
    <dbReference type="NCBI Taxonomy" id="1076179"/>
    <lineage>
        <taxon>unclassified sequences</taxon>
        <taxon>metagenomes</taxon>
        <taxon>ecological metagenomes</taxon>
    </lineage>
</organism>
<accession>A0A645A1W6</accession>
<dbReference type="InterPro" id="IPR006638">
    <property type="entry name" value="Elp3/MiaA/NifB-like_rSAM"/>
</dbReference>
<keyword evidence="5" id="KW-0411">Iron-sulfur</keyword>
<evidence type="ECO:0000256" key="5">
    <source>
        <dbReference type="ARBA" id="ARBA00023014"/>
    </source>
</evidence>
<dbReference type="PANTHER" id="PTHR43409">
    <property type="entry name" value="ANAEROBIC MAGNESIUM-PROTOPORPHYRIN IX MONOMETHYL ESTER CYCLASE-RELATED"/>
    <property type="match status" value="1"/>
</dbReference>
<sequence>MNVYLLNAPFKRNFVRCGRWQGVASRGGTLYYPIWLSYATGVLEKEGYNVRLVDAPAWKWDLEKVIKDAKAFKPNLVIVDSNFSSLKNDCEIAKLLKDETNATSVLVGPPVSQFSERILNYGVDIAARFEYDFIVRDIAEAIESNLSIDNIRGISYKKDGKIIHNPDREFISSKELDEVPFVSAVYKKHLNLNDYFLGHTLNPMVQIFTGRGCPNRCTFCSWPENLMGRKHRVRSVDNVVNEFEFVVNELPEVNEIFIEDDTFTIGTKRIQEICTKIKKRGLDITWSCNARANLDYESMKIMKDAGCRLLDVGYESGSDEILKNIKKGITTADSRKFTKNAKKAGLMILADVIIGMPGETKETARQTIQFMKEVAPNIVQFSVATPIPGTEFYNWVKDDGFLLVDDLEESLDSEGFQKCIVSYPDFTKQDIESYVDKGLKEYYLSLSFVPIAFSNICRKNGLHEFKSMVKSAKMFFKYVSR</sequence>
<dbReference type="InterPro" id="IPR034466">
    <property type="entry name" value="Methyltransferase_Class_B"/>
</dbReference>
<dbReference type="PANTHER" id="PTHR43409:SF16">
    <property type="entry name" value="SLR0320 PROTEIN"/>
    <property type="match status" value="1"/>
</dbReference>
<evidence type="ECO:0000313" key="8">
    <source>
        <dbReference type="EMBL" id="MPM46241.1"/>
    </source>
</evidence>